<protein>
    <recommendedName>
        <fullName evidence="4">Serpentine Receptor, class H</fullName>
    </recommendedName>
</protein>
<reference evidence="3" key="1">
    <citation type="submission" date="2017-10" db="EMBL/GenBank/DDBJ databases">
        <title>Rapid genome shrinkage in a self-fertile nematode reveals novel sperm competition proteins.</title>
        <authorList>
            <person name="Yin D."/>
            <person name="Schwarz E.M."/>
            <person name="Thomas C.G."/>
            <person name="Felde R.L."/>
            <person name="Korf I.F."/>
            <person name="Cutter A.D."/>
            <person name="Schartner C.M."/>
            <person name="Ralston E.J."/>
            <person name="Meyer B.J."/>
            <person name="Haag E.S."/>
        </authorList>
    </citation>
    <scope>NUCLEOTIDE SEQUENCE [LARGE SCALE GENOMIC DNA]</scope>
    <source>
        <strain evidence="3">JU1422</strain>
    </source>
</reference>
<feature type="transmembrane region" description="Helical" evidence="1">
    <location>
        <begin position="21"/>
        <end position="42"/>
    </location>
</feature>
<feature type="transmembrane region" description="Helical" evidence="1">
    <location>
        <begin position="279"/>
        <end position="298"/>
    </location>
</feature>
<keyword evidence="3" id="KW-1185">Reference proteome</keyword>
<dbReference type="InterPro" id="IPR019422">
    <property type="entry name" value="7TM_GPCR_serpentine_rcpt_Srh"/>
</dbReference>
<evidence type="ECO:0008006" key="4">
    <source>
        <dbReference type="Google" id="ProtNLM"/>
    </source>
</evidence>
<feature type="transmembrane region" description="Helical" evidence="1">
    <location>
        <begin position="93"/>
        <end position="119"/>
    </location>
</feature>
<dbReference type="PANTHER" id="PTHR46891">
    <property type="entry name" value="SERPENTINE RECEPTOR, CLASS H-RELATED"/>
    <property type="match status" value="1"/>
</dbReference>
<dbReference type="OrthoDB" id="5862289at2759"/>
<gene>
    <name evidence="2" type="primary">Cnig_chr_V.g17955</name>
    <name evidence="2" type="ORF">B9Z55_017955</name>
</gene>
<keyword evidence="1" id="KW-0472">Membrane</keyword>
<feature type="transmembrane region" description="Helical" evidence="1">
    <location>
        <begin position="54"/>
        <end position="73"/>
    </location>
</feature>
<comment type="caution">
    <text evidence="2">The sequence shown here is derived from an EMBL/GenBank/DDBJ whole genome shotgun (WGS) entry which is preliminary data.</text>
</comment>
<dbReference type="Pfam" id="PF10318">
    <property type="entry name" value="7TM_GPCR_Srh"/>
    <property type="match status" value="1"/>
</dbReference>
<feature type="transmembrane region" description="Helical" evidence="1">
    <location>
        <begin position="244"/>
        <end position="267"/>
    </location>
</feature>
<name>A0A2G5TCF3_9PELO</name>
<sequence>MPPICPNDFQNQLDPPETIRLFSYIKDFVVLPIHLFGAYCILKRTPNNMHSVKFTLLNFHFWNVMFDLLFAFSEPIPIFPMPAAVMNGIFTRIGIPSTIQLLILVTSIDYVSVSTLMIFENRFYLLNSKKKWWKRIRPFWMIVNFLLAPLHQIPNILEFPDQKYARELVINNLPCVPEFLYTADLVLPSLNSPTIVINSILFVSIIFGQLAIFANIIIAQLYTNFGANTLSKTTRHLQKRLLKTLVLQTGIPVVSLVFPGIYAFFSIYTGHFDMGLNNLVATVASLHGLVSTLSIILIHQPYRDTVLFWRKNKKSESKRWSIPVGSNLTNH</sequence>
<accession>A0A2G5TCF3</accession>
<feature type="transmembrane region" description="Helical" evidence="1">
    <location>
        <begin position="139"/>
        <end position="157"/>
    </location>
</feature>
<keyword evidence="1" id="KW-1133">Transmembrane helix</keyword>
<evidence type="ECO:0000313" key="3">
    <source>
        <dbReference type="Proteomes" id="UP000230233"/>
    </source>
</evidence>
<dbReference type="Proteomes" id="UP000230233">
    <property type="component" value="Chromosome V"/>
</dbReference>
<keyword evidence="1" id="KW-0812">Transmembrane</keyword>
<evidence type="ECO:0000256" key="1">
    <source>
        <dbReference type="SAM" id="Phobius"/>
    </source>
</evidence>
<evidence type="ECO:0000313" key="2">
    <source>
        <dbReference type="EMBL" id="PIC24761.1"/>
    </source>
</evidence>
<feature type="transmembrane region" description="Helical" evidence="1">
    <location>
        <begin position="195"/>
        <end position="223"/>
    </location>
</feature>
<proteinExistence type="predicted"/>
<organism evidence="2 3">
    <name type="scientific">Caenorhabditis nigoni</name>
    <dbReference type="NCBI Taxonomy" id="1611254"/>
    <lineage>
        <taxon>Eukaryota</taxon>
        <taxon>Metazoa</taxon>
        <taxon>Ecdysozoa</taxon>
        <taxon>Nematoda</taxon>
        <taxon>Chromadorea</taxon>
        <taxon>Rhabditida</taxon>
        <taxon>Rhabditina</taxon>
        <taxon>Rhabditomorpha</taxon>
        <taxon>Rhabditoidea</taxon>
        <taxon>Rhabditidae</taxon>
        <taxon>Peloderinae</taxon>
        <taxon>Caenorhabditis</taxon>
    </lineage>
</organism>
<dbReference type="EMBL" id="PDUG01000005">
    <property type="protein sequence ID" value="PIC24761.1"/>
    <property type="molecule type" value="Genomic_DNA"/>
</dbReference>
<dbReference type="AlphaFoldDB" id="A0A2G5TCF3"/>